<dbReference type="STRING" id="1715693.PH7735_02245"/>
<evidence type="ECO:0000256" key="1">
    <source>
        <dbReference type="SAM" id="Phobius"/>
    </source>
</evidence>
<keyword evidence="3" id="KW-1185">Reference proteome</keyword>
<keyword evidence="1" id="KW-0812">Transmembrane</keyword>
<dbReference type="GeneID" id="83881270"/>
<dbReference type="AlphaFoldDB" id="A0A0P1I9G4"/>
<sequence>MIKPNDIRKRNAALCLLAQEKFSVKPTSLSSAMSKIGRRLPKRAHENAKILAEAEAQAGHPKLAMMMDQKKIDKAERELKLALEAIDPADRRKGMVLSILGSVAFSLIVVFAALMIVLRWRGFV</sequence>
<organism evidence="2 3">
    <name type="scientific">Shimia thalassica</name>
    <dbReference type="NCBI Taxonomy" id="1715693"/>
    <lineage>
        <taxon>Bacteria</taxon>
        <taxon>Pseudomonadati</taxon>
        <taxon>Pseudomonadota</taxon>
        <taxon>Alphaproteobacteria</taxon>
        <taxon>Rhodobacterales</taxon>
        <taxon>Roseobacteraceae</taxon>
    </lineage>
</organism>
<evidence type="ECO:0000313" key="2">
    <source>
        <dbReference type="EMBL" id="CUJ99721.1"/>
    </source>
</evidence>
<evidence type="ECO:0000313" key="3">
    <source>
        <dbReference type="Proteomes" id="UP000051870"/>
    </source>
</evidence>
<keyword evidence="1" id="KW-1133">Transmembrane helix</keyword>
<dbReference type="RefSeq" id="WP_058311429.1">
    <property type="nucleotide sequence ID" value="NZ_CYTW01000002.1"/>
</dbReference>
<protein>
    <submittedName>
        <fullName evidence="2">Uncharacterized protein</fullName>
    </submittedName>
</protein>
<dbReference type="Proteomes" id="UP000051870">
    <property type="component" value="Unassembled WGS sequence"/>
</dbReference>
<feature type="transmembrane region" description="Helical" evidence="1">
    <location>
        <begin position="96"/>
        <end position="118"/>
    </location>
</feature>
<dbReference type="EMBL" id="CYTW01000002">
    <property type="protein sequence ID" value="CUJ99721.1"/>
    <property type="molecule type" value="Genomic_DNA"/>
</dbReference>
<reference evidence="3" key="1">
    <citation type="submission" date="2015-09" db="EMBL/GenBank/DDBJ databases">
        <authorList>
            <person name="Rodrigo-Torres Lidia"/>
            <person name="Arahal R.David."/>
        </authorList>
    </citation>
    <scope>NUCLEOTIDE SEQUENCE [LARGE SCALE GENOMIC DNA]</scope>
    <source>
        <strain evidence="3">CECT 7735</strain>
    </source>
</reference>
<keyword evidence="1" id="KW-0472">Membrane</keyword>
<name>A0A0P1I9G4_9RHOB</name>
<gene>
    <name evidence="2" type="ORF">PH7735_02245</name>
</gene>
<proteinExistence type="predicted"/>
<accession>A0A0P1I9G4</accession>